<protein>
    <recommendedName>
        <fullName evidence="4">Signal peptide prediction</fullName>
    </recommendedName>
</protein>
<evidence type="ECO:0008006" key="4">
    <source>
        <dbReference type="Google" id="ProtNLM"/>
    </source>
</evidence>
<gene>
    <name evidence="2" type="ORF">DZC73_28410</name>
</gene>
<proteinExistence type="predicted"/>
<sequence>MPLLRRIALLVWVAPCSVVGMALVALVLALGGHWRLGSGTLQAALRDGSWIARRSPFHAITLGHVIVAVDEAALVGSLAHELVHVRQYERWGVVFFVAYPLASVWLWMRGRRPYWDNPFEVQARELASTNLEIPVSFEP</sequence>
<keyword evidence="1" id="KW-0472">Membrane</keyword>
<name>A0A3N7HH92_9BURK</name>
<dbReference type="AlphaFoldDB" id="A0A3N7HH92"/>
<reference evidence="2 3" key="2">
    <citation type="submission" date="2018-12" db="EMBL/GenBank/DDBJ databases">
        <title>Rhizobacter gummiphilus sp. nov., a rubber-degrading bacterium isolated from the soil of a botanical garden in Japan.</title>
        <authorList>
            <person name="Shunsuke S.S."/>
        </authorList>
    </citation>
    <scope>NUCLEOTIDE SEQUENCE [LARGE SCALE GENOMIC DNA]</scope>
    <source>
        <strain evidence="2 3">S-16</strain>
    </source>
</reference>
<keyword evidence="1" id="KW-0812">Transmembrane</keyword>
<dbReference type="RefSeq" id="WP_124543779.1">
    <property type="nucleotide sequence ID" value="NZ_QUSW01000011.1"/>
</dbReference>
<organism evidence="2 3">
    <name type="scientific">Piscinibacter terrae</name>
    <dbReference type="NCBI Taxonomy" id="2496871"/>
    <lineage>
        <taxon>Bacteria</taxon>
        <taxon>Pseudomonadati</taxon>
        <taxon>Pseudomonadota</taxon>
        <taxon>Betaproteobacteria</taxon>
        <taxon>Burkholderiales</taxon>
        <taxon>Sphaerotilaceae</taxon>
        <taxon>Piscinibacter</taxon>
    </lineage>
</organism>
<evidence type="ECO:0000313" key="2">
    <source>
        <dbReference type="EMBL" id="RQP21407.1"/>
    </source>
</evidence>
<feature type="transmembrane region" description="Helical" evidence="1">
    <location>
        <begin position="7"/>
        <end position="31"/>
    </location>
</feature>
<feature type="transmembrane region" description="Helical" evidence="1">
    <location>
        <begin position="91"/>
        <end position="108"/>
    </location>
</feature>
<dbReference type="OrthoDB" id="274512at2"/>
<comment type="caution">
    <text evidence="2">The sequence shown here is derived from an EMBL/GenBank/DDBJ whole genome shotgun (WGS) entry which is preliminary data.</text>
</comment>
<evidence type="ECO:0000313" key="3">
    <source>
        <dbReference type="Proteomes" id="UP000267464"/>
    </source>
</evidence>
<keyword evidence="3" id="KW-1185">Reference proteome</keyword>
<dbReference type="Proteomes" id="UP000267464">
    <property type="component" value="Unassembled WGS sequence"/>
</dbReference>
<accession>A0A3N7HH92</accession>
<dbReference type="EMBL" id="QUSW01000011">
    <property type="protein sequence ID" value="RQP21407.1"/>
    <property type="molecule type" value="Genomic_DNA"/>
</dbReference>
<reference evidence="2 3" key="1">
    <citation type="submission" date="2018-08" db="EMBL/GenBank/DDBJ databases">
        <authorList>
            <person name="Khan S.A."/>
            <person name="Jeon C.O."/>
            <person name="Chun B.H."/>
            <person name="Jeong S.E."/>
        </authorList>
    </citation>
    <scope>NUCLEOTIDE SEQUENCE [LARGE SCALE GENOMIC DNA]</scope>
    <source>
        <strain evidence="2 3">S-16</strain>
    </source>
</reference>
<keyword evidence="1" id="KW-1133">Transmembrane helix</keyword>
<evidence type="ECO:0000256" key="1">
    <source>
        <dbReference type="SAM" id="Phobius"/>
    </source>
</evidence>